<evidence type="ECO:0000313" key="5">
    <source>
        <dbReference type="EMBL" id="MFD2464527.1"/>
    </source>
</evidence>
<keyword evidence="3" id="KW-0732">Signal</keyword>
<organism evidence="5 6">
    <name type="scientific">Amycolatopsis samaneae</name>
    <dbReference type="NCBI Taxonomy" id="664691"/>
    <lineage>
        <taxon>Bacteria</taxon>
        <taxon>Bacillati</taxon>
        <taxon>Actinomycetota</taxon>
        <taxon>Actinomycetes</taxon>
        <taxon>Pseudonocardiales</taxon>
        <taxon>Pseudonocardiaceae</taxon>
        <taxon>Amycolatopsis</taxon>
    </lineage>
</organism>
<sequence length="254" mass="27123">MSRRGVLGAGAATGLLALGACSAAEPRPAPPPSAPPVPKTGMHLVTLGTKGGPTLRSDRSSPANALVVDGVVYVVDCGMGVSRQLVLAGLELSAVRAVFITHHHSDHNLEFGNLLNAAWNANLTHRIGFHAPPGMADMLAGYLAMNRYDIDVRIADQGLPDPRGLAEAREFTGDGEVYRDELVRARPRGTTIRRSPSPTRSASTPGTARWCSPGTRHRPRPWSASRGTRTGSCTRCSTCRHWTGCWPRSRPRPG</sequence>
<dbReference type="EMBL" id="JBHUKU010000026">
    <property type="protein sequence ID" value="MFD2464527.1"/>
    <property type="molecule type" value="Genomic_DNA"/>
</dbReference>
<feature type="region of interest" description="Disordered" evidence="2">
    <location>
        <begin position="186"/>
        <end position="233"/>
    </location>
</feature>
<feature type="compositionally biased region" description="Low complexity" evidence="2">
    <location>
        <begin position="188"/>
        <end position="208"/>
    </location>
</feature>
<dbReference type="PROSITE" id="PS51257">
    <property type="entry name" value="PROKAR_LIPOPROTEIN"/>
    <property type="match status" value="1"/>
</dbReference>
<dbReference type="PANTHER" id="PTHR46018:SF2">
    <property type="entry name" value="ZINC PHOSPHODIESTERASE ELAC PROTEIN 1"/>
    <property type="match status" value="1"/>
</dbReference>
<comment type="caution">
    <text evidence="5">The sequence shown here is derived from an EMBL/GenBank/DDBJ whole genome shotgun (WGS) entry which is preliminary data.</text>
</comment>
<dbReference type="InterPro" id="IPR036866">
    <property type="entry name" value="RibonucZ/Hydroxyglut_hydro"/>
</dbReference>
<proteinExistence type="predicted"/>
<dbReference type="SUPFAM" id="SSF56281">
    <property type="entry name" value="Metallo-hydrolase/oxidoreductase"/>
    <property type="match status" value="1"/>
</dbReference>
<dbReference type="Gene3D" id="3.60.15.10">
    <property type="entry name" value="Ribonuclease Z/Hydroxyacylglutathione hydrolase-like"/>
    <property type="match status" value="1"/>
</dbReference>
<accession>A0ABW5GUF9</accession>
<feature type="domain" description="Metallo-beta-lactamase" evidence="4">
    <location>
        <begin position="63"/>
        <end position="140"/>
    </location>
</feature>
<gene>
    <name evidence="5" type="ORF">ACFSYJ_38335</name>
</gene>
<dbReference type="InterPro" id="IPR001279">
    <property type="entry name" value="Metallo-B-lactamas"/>
</dbReference>
<protein>
    <submittedName>
        <fullName evidence="5">MBL fold metallo-hydrolase</fullName>
    </submittedName>
</protein>
<evidence type="ECO:0000256" key="2">
    <source>
        <dbReference type="SAM" id="MobiDB-lite"/>
    </source>
</evidence>
<keyword evidence="6" id="KW-1185">Reference proteome</keyword>
<keyword evidence="1" id="KW-0378">Hydrolase</keyword>
<feature type="chain" id="PRO_5045890752" evidence="3">
    <location>
        <begin position="24"/>
        <end position="254"/>
    </location>
</feature>
<name>A0ABW5GUF9_9PSEU</name>
<keyword evidence="1" id="KW-0255">Endonuclease</keyword>
<evidence type="ECO:0000256" key="1">
    <source>
        <dbReference type="ARBA" id="ARBA00022759"/>
    </source>
</evidence>
<keyword evidence="1" id="KW-0540">Nuclease</keyword>
<evidence type="ECO:0000313" key="6">
    <source>
        <dbReference type="Proteomes" id="UP001597419"/>
    </source>
</evidence>
<dbReference type="PANTHER" id="PTHR46018">
    <property type="entry name" value="ZINC PHOSPHODIESTERASE ELAC PROTEIN 1"/>
    <property type="match status" value="1"/>
</dbReference>
<dbReference type="Pfam" id="PF00753">
    <property type="entry name" value="Lactamase_B"/>
    <property type="match status" value="1"/>
</dbReference>
<dbReference type="Proteomes" id="UP001597419">
    <property type="component" value="Unassembled WGS sequence"/>
</dbReference>
<feature type="signal peptide" evidence="3">
    <location>
        <begin position="1"/>
        <end position="23"/>
    </location>
</feature>
<reference evidence="6" key="1">
    <citation type="journal article" date="2019" name="Int. J. Syst. Evol. Microbiol.">
        <title>The Global Catalogue of Microorganisms (GCM) 10K type strain sequencing project: providing services to taxonomists for standard genome sequencing and annotation.</title>
        <authorList>
            <consortium name="The Broad Institute Genomics Platform"/>
            <consortium name="The Broad Institute Genome Sequencing Center for Infectious Disease"/>
            <person name="Wu L."/>
            <person name="Ma J."/>
        </authorList>
    </citation>
    <scope>NUCLEOTIDE SEQUENCE [LARGE SCALE GENOMIC DNA]</scope>
    <source>
        <strain evidence="6">CGMCC 4.7643</strain>
    </source>
</reference>
<dbReference type="RefSeq" id="WP_345385656.1">
    <property type="nucleotide sequence ID" value="NZ_BAABHG010000001.1"/>
</dbReference>
<evidence type="ECO:0000256" key="3">
    <source>
        <dbReference type="SAM" id="SignalP"/>
    </source>
</evidence>
<evidence type="ECO:0000259" key="4">
    <source>
        <dbReference type="Pfam" id="PF00753"/>
    </source>
</evidence>